<gene>
    <name evidence="1" type="ORF">SAMN05192574_104118</name>
</gene>
<dbReference type="Proteomes" id="UP000198942">
    <property type="component" value="Unassembled WGS sequence"/>
</dbReference>
<reference evidence="2" key="1">
    <citation type="submission" date="2016-10" db="EMBL/GenBank/DDBJ databases">
        <authorList>
            <person name="Varghese N."/>
            <person name="Submissions S."/>
        </authorList>
    </citation>
    <scope>NUCLEOTIDE SEQUENCE [LARGE SCALE GENOMIC DNA]</scope>
    <source>
        <strain evidence="2">Gh-48</strain>
    </source>
</reference>
<protein>
    <submittedName>
        <fullName evidence="1">Uncharacterized protein</fullName>
    </submittedName>
</protein>
<dbReference type="AlphaFoldDB" id="A0A1H8JAN4"/>
<accession>A0A1H8JAN4</accession>
<keyword evidence="2" id="KW-1185">Reference proteome</keyword>
<name>A0A1H8JAN4_9SPHI</name>
<evidence type="ECO:0000313" key="1">
    <source>
        <dbReference type="EMBL" id="SEN77963.1"/>
    </source>
</evidence>
<sequence>MESTISLCSKLLYAIIQYSNCYAFGCPKMSDLESIIVVEFYSLSSFLIPFSSA</sequence>
<evidence type="ECO:0000313" key="2">
    <source>
        <dbReference type="Proteomes" id="UP000198942"/>
    </source>
</evidence>
<organism evidence="1 2">
    <name type="scientific">Mucilaginibacter gossypiicola</name>
    <dbReference type="NCBI Taxonomy" id="551995"/>
    <lineage>
        <taxon>Bacteria</taxon>
        <taxon>Pseudomonadati</taxon>
        <taxon>Bacteroidota</taxon>
        <taxon>Sphingobacteriia</taxon>
        <taxon>Sphingobacteriales</taxon>
        <taxon>Sphingobacteriaceae</taxon>
        <taxon>Mucilaginibacter</taxon>
    </lineage>
</organism>
<dbReference type="EMBL" id="FOCL01000004">
    <property type="protein sequence ID" value="SEN77963.1"/>
    <property type="molecule type" value="Genomic_DNA"/>
</dbReference>
<proteinExistence type="predicted"/>
<dbReference type="STRING" id="551995.SAMN05192574_104118"/>